<evidence type="ECO:0000313" key="4">
    <source>
        <dbReference type="Proteomes" id="UP001142291"/>
    </source>
</evidence>
<evidence type="ECO:0000256" key="1">
    <source>
        <dbReference type="SAM" id="MobiDB-lite"/>
    </source>
</evidence>
<sequence>MDTNATGATLGSSRLLALTIAGIGAAFVWFLLSLVIGAPSAHASDEDRNPLGSLVSQVTAPVAELTTPVLQPVADVVAPVVQPVADVVQPVADTVAPVVDAVTPVTDAVLEPLAPVVAPVTDAVGDVVAPLAPVVAPVIDAVRPVTDAVAPVVDPVIARLQPAVTPVTTTPAAPSVTTSGHGAAAASTPGSSSADGMTPLAVSPSIAMVAASGSGAVLFVPALTEVIGIAGATSEAASAVFPAGPAAPAPWHPFGPAPDSSVFFSSASSIALGASAVLAFGLLAAHRAWVRRGRPGDDSALPAPILGTDVSPD</sequence>
<keyword evidence="2" id="KW-0472">Membrane</keyword>
<dbReference type="EMBL" id="BSER01000004">
    <property type="protein sequence ID" value="GLJ94709.1"/>
    <property type="molecule type" value="Genomic_DNA"/>
</dbReference>
<dbReference type="Proteomes" id="UP001142291">
    <property type="component" value="Unassembled WGS sequence"/>
</dbReference>
<reference evidence="3" key="1">
    <citation type="journal article" date="2014" name="Int. J. Syst. Evol. Microbiol.">
        <title>Complete genome sequence of Corynebacterium casei LMG S-19264T (=DSM 44701T), isolated from a smear-ripened cheese.</title>
        <authorList>
            <consortium name="US DOE Joint Genome Institute (JGI-PGF)"/>
            <person name="Walter F."/>
            <person name="Albersmeier A."/>
            <person name="Kalinowski J."/>
            <person name="Ruckert C."/>
        </authorList>
    </citation>
    <scope>NUCLEOTIDE SEQUENCE</scope>
    <source>
        <strain evidence="3">VKM Ac-1940</strain>
    </source>
</reference>
<dbReference type="RefSeq" id="WP_204962470.1">
    <property type="nucleotide sequence ID" value="NZ_BAAAUR010000003.1"/>
</dbReference>
<evidence type="ECO:0000313" key="3">
    <source>
        <dbReference type="EMBL" id="GLJ94709.1"/>
    </source>
</evidence>
<proteinExistence type="predicted"/>
<dbReference type="AlphaFoldDB" id="A0A9W6M4V5"/>
<organism evidence="3 4">
    <name type="scientific">Microbacterium dextranolyticum</name>
    <dbReference type="NCBI Taxonomy" id="36806"/>
    <lineage>
        <taxon>Bacteria</taxon>
        <taxon>Bacillati</taxon>
        <taxon>Actinomycetota</taxon>
        <taxon>Actinomycetes</taxon>
        <taxon>Micrococcales</taxon>
        <taxon>Microbacteriaceae</taxon>
        <taxon>Microbacterium</taxon>
    </lineage>
</organism>
<evidence type="ECO:0000256" key="2">
    <source>
        <dbReference type="SAM" id="Phobius"/>
    </source>
</evidence>
<feature type="transmembrane region" description="Helical" evidence="2">
    <location>
        <begin position="262"/>
        <end position="285"/>
    </location>
</feature>
<feature type="region of interest" description="Disordered" evidence="1">
    <location>
        <begin position="168"/>
        <end position="196"/>
    </location>
</feature>
<name>A0A9W6M4V5_9MICO</name>
<protein>
    <submittedName>
        <fullName evidence="3">Uncharacterized protein</fullName>
    </submittedName>
</protein>
<gene>
    <name evidence="3" type="ORF">GCM10017591_07710</name>
</gene>
<keyword evidence="4" id="KW-1185">Reference proteome</keyword>
<keyword evidence="2" id="KW-1133">Transmembrane helix</keyword>
<reference evidence="3" key="2">
    <citation type="submission" date="2023-01" db="EMBL/GenBank/DDBJ databases">
        <authorList>
            <person name="Sun Q."/>
            <person name="Evtushenko L."/>
        </authorList>
    </citation>
    <scope>NUCLEOTIDE SEQUENCE</scope>
    <source>
        <strain evidence="3">VKM Ac-1940</strain>
    </source>
</reference>
<feature type="compositionally biased region" description="Low complexity" evidence="1">
    <location>
        <begin position="168"/>
        <end position="194"/>
    </location>
</feature>
<comment type="caution">
    <text evidence="3">The sequence shown here is derived from an EMBL/GenBank/DDBJ whole genome shotgun (WGS) entry which is preliminary data.</text>
</comment>
<keyword evidence="2" id="KW-0812">Transmembrane</keyword>
<accession>A0A9W6M4V5</accession>